<dbReference type="GO" id="GO:0046983">
    <property type="term" value="F:protein dimerization activity"/>
    <property type="evidence" value="ECO:0007669"/>
    <property type="project" value="InterPro"/>
</dbReference>
<gene>
    <name evidence="2" type="ORF">FWK35_00029907</name>
</gene>
<feature type="non-terminal residue" evidence="2">
    <location>
        <position position="175"/>
    </location>
</feature>
<accession>A0A6G0VQF8</accession>
<dbReference type="EMBL" id="VUJU01013531">
    <property type="protein sequence ID" value="KAF0704552.1"/>
    <property type="molecule type" value="Genomic_DNA"/>
</dbReference>
<dbReference type="Proteomes" id="UP000478052">
    <property type="component" value="Unassembled WGS sequence"/>
</dbReference>
<dbReference type="InterPro" id="IPR012337">
    <property type="entry name" value="RNaseH-like_sf"/>
</dbReference>
<sequence>NNRSNCDNNFQTIFNECKDLMEELDIDIKIPRITGKQNNRSNPSNVNSCEEFYKITIFIPLLDDITDVLFESEIELWYTKWIHYKGNGLPSNIRILEVIDECSYMIYPNISSLLHILASLPISVATAERSFSTLRRLKTWLRAKMGEERLTGMALLNIHRNIEVDVESIIDQFSK</sequence>
<comment type="caution">
    <text evidence="2">The sequence shown here is derived from an EMBL/GenBank/DDBJ whole genome shotgun (WGS) entry which is preliminary data.</text>
</comment>
<keyword evidence="3" id="KW-1185">Reference proteome</keyword>
<dbReference type="InterPro" id="IPR052958">
    <property type="entry name" value="IFN-induced_PKR_regulator"/>
</dbReference>
<dbReference type="PANTHER" id="PTHR46289">
    <property type="entry name" value="52 KDA REPRESSOR OF THE INHIBITOR OF THE PROTEIN KINASE-LIKE PROTEIN-RELATED"/>
    <property type="match status" value="1"/>
</dbReference>
<evidence type="ECO:0000259" key="1">
    <source>
        <dbReference type="Pfam" id="PF05699"/>
    </source>
</evidence>
<feature type="domain" description="HAT C-terminal dimerisation" evidence="1">
    <location>
        <begin position="106"/>
        <end position="162"/>
    </location>
</feature>
<proteinExistence type="predicted"/>
<protein>
    <submittedName>
        <fullName evidence="2">52 kDa repressor of the inhibitor of the protein kinase-like isoform X2</fullName>
    </submittedName>
</protein>
<dbReference type="Pfam" id="PF05699">
    <property type="entry name" value="Dimer_Tnp_hAT"/>
    <property type="match status" value="1"/>
</dbReference>
<dbReference type="InterPro" id="IPR008906">
    <property type="entry name" value="HATC_C_dom"/>
</dbReference>
<dbReference type="SUPFAM" id="SSF53098">
    <property type="entry name" value="Ribonuclease H-like"/>
    <property type="match status" value="1"/>
</dbReference>
<reference evidence="2 3" key="1">
    <citation type="submission" date="2019-08" db="EMBL/GenBank/DDBJ databases">
        <title>Whole genome of Aphis craccivora.</title>
        <authorList>
            <person name="Voronova N.V."/>
            <person name="Shulinski R.S."/>
            <person name="Bandarenka Y.V."/>
            <person name="Zhorov D.G."/>
            <person name="Warner D."/>
        </authorList>
    </citation>
    <scope>NUCLEOTIDE SEQUENCE [LARGE SCALE GENOMIC DNA]</scope>
    <source>
        <strain evidence="2">180601</strain>
        <tissue evidence="2">Whole Body</tissue>
    </source>
</reference>
<feature type="non-terminal residue" evidence="2">
    <location>
        <position position="1"/>
    </location>
</feature>
<evidence type="ECO:0000313" key="2">
    <source>
        <dbReference type="EMBL" id="KAF0704552.1"/>
    </source>
</evidence>
<dbReference type="AlphaFoldDB" id="A0A6G0VQF8"/>
<dbReference type="OrthoDB" id="6625022at2759"/>
<organism evidence="2 3">
    <name type="scientific">Aphis craccivora</name>
    <name type="common">Cowpea aphid</name>
    <dbReference type="NCBI Taxonomy" id="307492"/>
    <lineage>
        <taxon>Eukaryota</taxon>
        <taxon>Metazoa</taxon>
        <taxon>Ecdysozoa</taxon>
        <taxon>Arthropoda</taxon>
        <taxon>Hexapoda</taxon>
        <taxon>Insecta</taxon>
        <taxon>Pterygota</taxon>
        <taxon>Neoptera</taxon>
        <taxon>Paraneoptera</taxon>
        <taxon>Hemiptera</taxon>
        <taxon>Sternorrhyncha</taxon>
        <taxon>Aphidomorpha</taxon>
        <taxon>Aphidoidea</taxon>
        <taxon>Aphididae</taxon>
        <taxon>Aphidini</taxon>
        <taxon>Aphis</taxon>
        <taxon>Aphis</taxon>
    </lineage>
</organism>
<name>A0A6G0VQF8_APHCR</name>
<evidence type="ECO:0000313" key="3">
    <source>
        <dbReference type="Proteomes" id="UP000478052"/>
    </source>
</evidence>
<dbReference type="PANTHER" id="PTHR46289:SF14">
    <property type="entry name" value="DUF4371 DOMAIN-CONTAINING PROTEIN"/>
    <property type="match status" value="1"/>
</dbReference>